<evidence type="ECO:0000313" key="1">
    <source>
        <dbReference type="EMBL" id="SOE48572.1"/>
    </source>
</evidence>
<name>A0A7Z7I186_9BURK</name>
<comment type="caution">
    <text evidence="1">The sequence shown here is derived from an EMBL/GenBank/DDBJ whole genome shotgun (WGS) entry which is preliminary data.</text>
</comment>
<evidence type="ECO:0000313" key="2">
    <source>
        <dbReference type="Proteomes" id="UP000219522"/>
    </source>
</evidence>
<evidence type="ECO:0008006" key="3">
    <source>
        <dbReference type="Google" id="ProtNLM"/>
    </source>
</evidence>
<dbReference type="EMBL" id="OCSU01000001">
    <property type="protein sequence ID" value="SOE48572.1"/>
    <property type="molecule type" value="Genomic_DNA"/>
</dbReference>
<reference evidence="1 2" key="1">
    <citation type="submission" date="2017-09" db="EMBL/GenBank/DDBJ databases">
        <authorList>
            <person name="Varghese N."/>
            <person name="Submissions S."/>
        </authorList>
    </citation>
    <scope>NUCLEOTIDE SEQUENCE [LARGE SCALE GENOMIC DNA]</scope>
    <source>
        <strain evidence="1 2">OK806</strain>
    </source>
</reference>
<proteinExistence type="predicted"/>
<accession>A0A7Z7I186</accession>
<dbReference type="Proteomes" id="UP000219522">
    <property type="component" value="Unassembled WGS sequence"/>
</dbReference>
<protein>
    <recommendedName>
        <fullName evidence="3">Transposase</fullName>
    </recommendedName>
</protein>
<gene>
    <name evidence="1" type="ORF">SAMN05446927_0302</name>
</gene>
<sequence>MERIRRHLDDINRIHAWVPRKIIERSQIGQFLEFGRHEIRIYEDAQLLAVHPVLEGQWQTPLLEGHRRSRLRQQQAAQHVPRAASSAEVSLRCLSCLYQNSSRSAATSLACTSVGWGLARRDQGHISRLEVLETLVGVEFTAHKARHIKVAFQTARLGMIKTWLAMTSPSSRAGIAIALWFCQAMPDFASSRSTKVCA</sequence>
<dbReference type="AlphaFoldDB" id="A0A7Z7I186"/>
<keyword evidence="2" id="KW-1185">Reference proteome</keyword>
<organism evidence="1 2">
    <name type="scientific">Caballeronia arationis</name>
    <dbReference type="NCBI Taxonomy" id="1777142"/>
    <lineage>
        <taxon>Bacteria</taxon>
        <taxon>Pseudomonadati</taxon>
        <taxon>Pseudomonadota</taxon>
        <taxon>Betaproteobacteria</taxon>
        <taxon>Burkholderiales</taxon>
        <taxon>Burkholderiaceae</taxon>
        <taxon>Caballeronia</taxon>
    </lineage>
</organism>